<reference evidence="4" key="2">
    <citation type="submission" date="2021-01" db="EMBL/GenBank/DDBJ databases">
        <authorList>
            <person name="Schikora-Tamarit M.A."/>
        </authorList>
    </citation>
    <scope>NUCLEOTIDE SEQUENCE</scope>
    <source>
        <strain evidence="4">CBS6341</strain>
    </source>
</reference>
<dbReference type="SUPFAM" id="SSF52507">
    <property type="entry name" value="Homo-oligomeric flavin-containing Cys decarboxylases, HFCD"/>
    <property type="match status" value="1"/>
</dbReference>
<sequence>MGDQSIKREIKPKENEVLRPSDLAYSNLQCPSPPPILNTNVSTGNNISSASINDIINSEFHQPHQHHYNHNNNNNNNNNNNINLQHQDLNSNHVSYSNLQHPTPNNISQQPIGVIPKPLKDTIPAGGALLRGRVGATAVVAAVAAATAREKKLKSASPGNQQPIHTIKPSDLRTSNLSNSSLSSNDPQSATSSSHLRSPDMHAHFYVEDTIRHGGIRSRSNSNSANNEARNLRDFNNNSSINSNEDSFHNERSNSIISITPPINNNQNNNNSQNNNNQNNNNQNTNNTNPSSNGKKEQISNLDPRLPQDDGKIHILFGVCGSIGIGKIKSIISKLKDIYGKDRLSIQLILTNSAEHLISRAELSPNVTIWRDKDEWATWKQRTDPVVHIELRRWADILIVAPLTANTLSKISLGICDNLLTNVIRAWNTQYPILLAPSMVSFAYNSVITKRHLKTIKDEMPWIEVLKPVEKVIGSYGDIGMGGMMDYNEIADKIVMKLGGYPDEEDDEDDEEEDDEDNDNIQKRNKKTNDDEEDDEDDEDEDDEDDDDDEEEDDDEDEDEDALEDDEEDDSPKIKQRQEKITKSLKKLTVAEEDKLQEEQRSNSNLV</sequence>
<feature type="compositionally biased region" description="Low complexity" evidence="2">
    <location>
        <begin position="175"/>
        <end position="185"/>
    </location>
</feature>
<accession>A0A9P8PMG0</accession>
<gene>
    <name evidence="4" type="ORF">WICMUC_003457</name>
</gene>
<name>A0A9P8PMG0_9ASCO</name>
<dbReference type="InterPro" id="IPR003382">
    <property type="entry name" value="Flavoprotein"/>
</dbReference>
<keyword evidence="5" id="KW-1185">Reference proteome</keyword>
<evidence type="ECO:0000256" key="2">
    <source>
        <dbReference type="SAM" id="MobiDB-lite"/>
    </source>
</evidence>
<evidence type="ECO:0000259" key="3">
    <source>
        <dbReference type="Pfam" id="PF02441"/>
    </source>
</evidence>
<comment type="similarity">
    <text evidence="1">Belongs to the HFCD (homooligomeric flavin containing Cys decarboxylase) superfamily.</text>
</comment>
<feature type="region of interest" description="Disordered" evidence="2">
    <location>
        <begin position="214"/>
        <end position="305"/>
    </location>
</feature>
<feature type="domain" description="Flavoprotein" evidence="3">
    <location>
        <begin position="314"/>
        <end position="495"/>
    </location>
</feature>
<dbReference type="GO" id="GO:0071513">
    <property type="term" value="C:phosphopantothenoylcysteine decarboxylase complex"/>
    <property type="evidence" value="ECO:0007669"/>
    <property type="project" value="TreeGrafter"/>
</dbReference>
<reference evidence="4" key="1">
    <citation type="journal article" date="2021" name="Open Biol.">
        <title>Shared evolutionary footprints suggest mitochondrial oxidative damage underlies multiple complex I losses in fungi.</title>
        <authorList>
            <person name="Schikora-Tamarit M.A."/>
            <person name="Marcet-Houben M."/>
            <person name="Nosek J."/>
            <person name="Gabaldon T."/>
        </authorList>
    </citation>
    <scope>NUCLEOTIDE SEQUENCE</scope>
    <source>
        <strain evidence="4">CBS6341</strain>
    </source>
</reference>
<dbReference type="GO" id="GO:0004633">
    <property type="term" value="F:phosphopantothenoylcysteine decarboxylase activity"/>
    <property type="evidence" value="ECO:0007669"/>
    <property type="project" value="TreeGrafter"/>
</dbReference>
<feature type="region of interest" description="Disordered" evidence="2">
    <location>
        <begin position="500"/>
        <end position="583"/>
    </location>
</feature>
<comment type="caution">
    <text evidence="4">The sequence shown here is derived from an EMBL/GenBank/DDBJ whole genome shotgun (WGS) entry which is preliminary data.</text>
</comment>
<dbReference type="PANTHER" id="PTHR14359">
    <property type="entry name" value="HOMO-OLIGOMERIC FLAVIN CONTAINING CYS DECARBOXYLASE FAMILY"/>
    <property type="match status" value="1"/>
</dbReference>
<dbReference type="Pfam" id="PF02441">
    <property type="entry name" value="Flavoprotein"/>
    <property type="match status" value="1"/>
</dbReference>
<dbReference type="Proteomes" id="UP000769528">
    <property type="component" value="Unassembled WGS sequence"/>
</dbReference>
<organism evidence="4 5">
    <name type="scientific">Wickerhamomyces mucosus</name>
    <dbReference type="NCBI Taxonomy" id="1378264"/>
    <lineage>
        <taxon>Eukaryota</taxon>
        <taxon>Fungi</taxon>
        <taxon>Dikarya</taxon>
        <taxon>Ascomycota</taxon>
        <taxon>Saccharomycotina</taxon>
        <taxon>Saccharomycetes</taxon>
        <taxon>Phaffomycetales</taxon>
        <taxon>Wickerhamomycetaceae</taxon>
        <taxon>Wickerhamomyces</taxon>
    </lineage>
</organism>
<dbReference type="GO" id="GO:0010181">
    <property type="term" value="F:FMN binding"/>
    <property type="evidence" value="ECO:0007669"/>
    <property type="project" value="TreeGrafter"/>
</dbReference>
<evidence type="ECO:0000256" key="1">
    <source>
        <dbReference type="ARBA" id="ARBA00038350"/>
    </source>
</evidence>
<dbReference type="AlphaFoldDB" id="A0A9P8PMG0"/>
<proteinExistence type="inferred from homology"/>
<feature type="compositionally biased region" description="Acidic residues" evidence="2">
    <location>
        <begin position="530"/>
        <end position="570"/>
    </location>
</feature>
<dbReference type="Gene3D" id="3.40.50.1950">
    <property type="entry name" value="Flavin prenyltransferase-like"/>
    <property type="match status" value="1"/>
</dbReference>
<feature type="region of interest" description="Disordered" evidence="2">
    <location>
        <begin position="64"/>
        <end position="84"/>
    </location>
</feature>
<dbReference type="GO" id="GO:0015937">
    <property type="term" value="P:coenzyme A biosynthetic process"/>
    <property type="evidence" value="ECO:0007669"/>
    <property type="project" value="TreeGrafter"/>
</dbReference>
<dbReference type="PANTHER" id="PTHR14359:SF17">
    <property type="entry name" value="PHOSPHOPANTOTHENOYLCYSTEINE DECARBOXYLASE SUBUNIT SIS2-RELATED"/>
    <property type="match status" value="1"/>
</dbReference>
<feature type="region of interest" description="Disordered" evidence="2">
    <location>
        <begin position="151"/>
        <end position="199"/>
    </location>
</feature>
<feature type="compositionally biased region" description="Acidic residues" evidence="2">
    <location>
        <begin position="502"/>
        <end position="519"/>
    </location>
</feature>
<feature type="compositionally biased region" description="Low complexity" evidence="2">
    <location>
        <begin position="70"/>
        <end position="84"/>
    </location>
</feature>
<feature type="compositionally biased region" description="Low complexity" evidence="2">
    <location>
        <begin position="253"/>
        <end position="293"/>
    </location>
</feature>
<dbReference type="InterPro" id="IPR036551">
    <property type="entry name" value="Flavin_trans-like"/>
</dbReference>
<protein>
    <recommendedName>
        <fullName evidence="3">Flavoprotein domain-containing protein</fullName>
    </recommendedName>
</protein>
<evidence type="ECO:0000313" key="4">
    <source>
        <dbReference type="EMBL" id="KAH3674215.1"/>
    </source>
</evidence>
<dbReference type="EMBL" id="JAEUBF010000905">
    <property type="protein sequence ID" value="KAH3674215.1"/>
    <property type="molecule type" value="Genomic_DNA"/>
</dbReference>
<feature type="compositionally biased region" description="Basic and acidic residues" evidence="2">
    <location>
        <begin position="571"/>
        <end position="582"/>
    </location>
</feature>
<feature type="compositionally biased region" description="Low complexity" evidence="2">
    <location>
        <begin position="217"/>
        <end position="229"/>
    </location>
</feature>
<dbReference type="OrthoDB" id="1532798at2759"/>
<evidence type="ECO:0000313" key="5">
    <source>
        <dbReference type="Proteomes" id="UP000769528"/>
    </source>
</evidence>
<feature type="compositionally biased region" description="Polar residues" evidence="2">
    <location>
        <begin position="186"/>
        <end position="196"/>
    </location>
</feature>